<comment type="caution">
    <text evidence="1">The sequence shown here is derived from an EMBL/GenBank/DDBJ whole genome shotgun (WGS) entry which is preliminary data.</text>
</comment>
<keyword evidence="2" id="KW-1185">Reference proteome</keyword>
<dbReference type="EMBL" id="JAIWYP010000006">
    <property type="protein sequence ID" value="KAH3808991.1"/>
    <property type="molecule type" value="Genomic_DNA"/>
</dbReference>
<reference evidence="1" key="2">
    <citation type="submission" date="2020-11" db="EMBL/GenBank/DDBJ databases">
        <authorList>
            <person name="McCartney M.A."/>
            <person name="Auch B."/>
            <person name="Kono T."/>
            <person name="Mallez S."/>
            <person name="Becker A."/>
            <person name="Gohl D.M."/>
            <person name="Silverstein K.A.T."/>
            <person name="Koren S."/>
            <person name="Bechman K.B."/>
            <person name="Herman A."/>
            <person name="Abrahante J.E."/>
            <person name="Garbe J."/>
        </authorList>
    </citation>
    <scope>NUCLEOTIDE SEQUENCE</scope>
    <source>
        <strain evidence="1">Duluth1</strain>
        <tissue evidence="1">Whole animal</tissue>
    </source>
</reference>
<name>A0A9D4G536_DREPO</name>
<evidence type="ECO:0000313" key="2">
    <source>
        <dbReference type="Proteomes" id="UP000828390"/>
    </source>
</evidence>
<accession>A0A9D4G536</accession>
<organism evidence="1 2">
    <name type="scientific">Dreissena polymorpha</name>
    <name type="common">Zebra mussel</name>
    <name type="synonym">Mytilus polymorpha</name>
    <dbReference type="NCBI Taxonomy" id="45954"/>
    <lineage>
        <taxon>Eukaryota</taxon>
        <taxon>Metazoa</taxon>
        <taxon>Spiralia</taxon>
        <taxon>Lophotrochozoa</taxon>
        <taxon>Mollusca</taxon>
        <taxon>Bivalvia</taxon>
        <taxon>Autobranchia</taxon>
        <taxon>Heteroconchia</taxon>
        <taxon>Euheterodonta</taxon>
        <taxon>Imparidentia</taxon>
        <taxon>Neoheterodontei</taxon>
        <taxon>Myida</taxon>
        <taxon>Dreissenoidea</taxon>
        <taxon>Dreissenidae</taxon>
        <taxon>Dreissena</taxon>
    </lineage>
</organism>
<proteinExistence type="predicted"/>
<dbReference type="AlphaFoldDB" id="A0A9D4G536"/>
<dbReference type="Proteomes" id="UP000828390">
    <property type="component" value="Unassembled WGS sequence"/>
</dbReference>
<gene>
    <name evidence="1" type="ORF">DPMN_137353</name>
</gene>
<protein>
    <submittedName>
        <fullName evidence="1">Uncharacterized protein</fullName>
    </submittedName>
</protein>
<sequence>MKKDVLKRVAVPNMTILLRQRRLRWTTAGYPKTSCTESLLRQENNRSPHLRYKAAGKSNLKAIDINPGTWEALTKERCN</sequence>
<reference evidence="1" key="1">
    <citation type="journal article" date="2019" name="bioRxiv">
        <title>The Genome of the Zebra Mussel, Dreissena polymorpha: A Resource for Invasive Species Research.</title>
        <authorList>
            <person name="McCartney M.A."/>
            <person name="Auch B."/>
            <person name="Kono T."/>
            <person name="Mallez S."/>
            <person name="Zhang Y."/>
            <person name="Obille A."/>
            <person name="Becker A."/>
            <person name="Abrahante J.E."/>
            <person name="Garbe J."/>
            <person name="Badalamenti J.P."/>
            <person name="Herman A."/>
            <person name="Mangelson H."/>
            <person name="Liachko I."/>
            <person name="Sullivan S."/>
            <person name="Sone E.D."/>
            <person name="Koren S."/>
            <person name="Silverstein K.A.T."/>
            <person name="Beckman K.B."/>
            <person name="Gohl D.M."/>
        </authorList>
    </citation>
    <scope>NUCLEOTIDE SEQUENCE</scope>
    <source>
        <strain evidence="1">Duluth1</strain>
        <tissue evidence="1">Whole animal</tissue>
    </source>
</reference>
<evidence type="ECO:0000313" key="1">
    <source>
        <dbReference type="EMBL" id="KAH3808991.1"/>
    </source>
</evidence>